<dbReference type="Pfam" id="PF00535">
    <property type="entry name" value="Glycos_transf_2"/>
    <property type="match status" value="1"/>
</dbReference>
<dbReference type="SUPFAM" id="SSF53448">
    <property type="entry name" value="Nucleotide-diphospho-sugar transferases"/>
    <property type="match status" value="1"/>
</dbReference>
<accession>A0A926WGV1</accession>
<evidence type="ECO:0000259" key="1">
    <source>
        <dbReference type="Pfam" id="PF00535"/>
    </source>
</evidence>
<comment type="caution">
    <text evidence="2">The sequence shown here is derived from an EMBL/GenBank/DDBJ whole genome shotgun (WGS) entry which is preliminary data.</text>
</comment>
<dbReference type="Gene3D" id="3.90.550.10">
    <property type="entry name" value="Spore Coat Polysaccharide Biosynthesis Protein SpsA, Chain A"/>
    <property type="match status" value="1"/>
</dbReference>
<dbReference type="RefSeq" id="WP_190559050.1">
    <property type="nucleotide sequence ID" value="NZ_JACJQU010000003.1"/>
</dbReference>
<dbReference type="PANTHER" id="PTHR43630">
    <property type="entry name" value="POLY-BETA-1,6-N-ACETYL-D-GLUCOSAMINE SYNTHASE"/>
    <property type="match status" value="1"/>
</dbReference>
<name>A0A926WGV1_9NOST</name>
<reference evidence="3" key="1">
    <citation type="journal article" date="2020" name="ISME J.">
        <title>Comparative genomics reveals insights into cyanobacterial evolution and habitat adaptation.</title>
        <authorList>
            <person name="Chen M.Y."/>
            <person name="Teng W.K."/>
            <person name="Zhao L."/>
            <person name="Hu C.X."/>
            <person name="Zhou Y.K."/>
            <person name="Han B.P."/>
            <person name="Song L.R."/>
            <person name="Shu W.S."/>
        </authorList>
    </citation>
    <scope>NUCLEOTIDE SEQUENCE [LARGE SCALE GENOMIC DNA]</scope>
    <source>
        <strain evidence="3">FACHB-251</strain>
    </source>
</reference>
<dbReference type="Proteomes" id="UP000662185">
    <property type="component" value="Unassembled WGS sequence"/>
</dbReference>
<sequence>MLSIYILTYNEELDIAACIESAMLSDDIMVVDSCSSDRTVEIASRYPVRLVQHAFESHGKQRTWMLESVAPKYEWVYILEADERMTPELFAECVAATKNPDYIAYYVAERVMFMNRWIRYSTQYPRYQLRLFRHGKVWFTDYGHTEREVCDGATGFLKETYPHYTCSKGLTRWIEKHNRYSTDEAKETLYQLQNGKVNWRGLFFGKSEVERRRALKDLSLRTPVRPMIRFIYMYFFLGGCLDGRPGLAWCTLQTFYEYLILLKVWEMKYLPTPSLVIDESSQDESQIIN</sequence>
<evidence type="ECO:0000313" key="2">
    <source>
        <dbReference type="EMBL" id="MBD2293549.1"/>
    </source>
</evidence>
<keyword evidence="3" id="KW-1185">Reference proteome</keyword>
<dbReference type="InterPro" id="IPR001173">
    <property type="entry name" value="Glyco_trans_2-like"/>
</dbReference>
<feature type="domain" description="Glycosyltransferase 2-like" evidence="1">
    <location>
        <begin position="3"/>
        <end position="128"/>
    </location>
</feature>
<dbReference type="AlphaFoldDB" id="A0A926WGV1"/>
<dbReference type="CDD" id="cd02511">
    <property type="entry name" value="Beta4Glucosyltransferase"/>
    <property type="match status" value="1"/>
</dbReference>
<dbReference type="EMBL" id="JACJQU010000003">
    <property type="protein sequence ID" value="MBD2293549.1"/>
    <property type="molecule type" value="Genomic_DNA"/>
</dbReference>
<proteinExistence type="predicted"/>
<evidence type="ECO:0000313" key="3">
    <source>
        <dbReference type="Proteomes" id="UP000662185"/>
    </source>
</evidence>
<protein>
    <submittedName>
        <fullName evidence="2">Glycosyltransferase family 2 protein</fullName>
    </submittedName>
</protein>
<organism evidence="2 3">
    <name type="scientific">Anabaena sphaerica FACHB-251</name>
    <dbReference type="NCBI Taxonomy" id="2692883"/>
    <lineage>
        <taxon>Bacteria</taxon>
        <taxon>Bacillati</taxon>
        <taxon>Cyanobacteriota</taxon>
        <taxon>Cyanophyceae</taxon>
        <taxon>Nostocales</taxon>
        <taxon>Nostocaceae</taxon>
        <taxon>Anabaena</taxon>
    </lineage>
</organism>
<dbReference type="InterPro" id="IPR029044">
    <property type="entry name" value="Nucleotide-diphossugar_trans"/>
</dbReference>
<dbReference type="PANTHER" id="PTHR43630:SF2">
    <property type="entry name" value="GLYCOSYLTRANSFERASE"/>
    <property type="match status" value="1"/>
</dbReference>
<gene>
    <name evidence="2" type="ORF">H6G06_08615</name>
</gene>